<dbReference type="PROSITE" id="PS51704">
    <property type="entry name" value="GP_PDE"/>
    <property type="match status" value="1"/>
</dbReference>
<protein>
    <submittedName>
        <fullName evidence="3">Glycerophosphodiester phosphodiesterase</fullName>
    </submittedName>
</protein>
<keyword evidence="1" id="KW-1133">Transmembrane helix</keyword>
<name>A0A9X2MT31_9BACL</name>
<sequence>MFRLLGRSIRDFYATYQKLLVFEYLYMLLTSFVIIPVITFIFNRILTVVGSGSLLNNEVYRLGYSYEGVIGLTMIGMVASFAVFIELCVLIIMVQQHYFGREVAIIDSLLTTLRQTPRLLGFGVVQLIVFLLVLIPFIESPMSASFYALFNVPIFLQSKVLNAPIAMTVVYGLIVLITLYIVLRWIFVLHFIVLEGKTISEAIRSSLALTRGRQLQLFLWLFLLNAVVFGTGFAAISSLSYMPAWLDINVLKAFTDHNSLTLSTILTYMFALLLMPVNIIFLTRVYYNFARRQGKLPEDRLTIYRSGLGRLEKRISSYVFVRKRTRLLYASAAVVYLGLALYVGFKSNDSLVYAKWGVLISAHRGDAASAPENSLPSVQAAIENGITSVELDVQLTKDGVAVLNHDYDLKRVTGHAVRVSDLTYDELRSYAIGRDEEGNAIPIPMLSEVLAEAKGRIKLLLDLKPYGPSEELVQEVVWTVEQFEMESDVYIQSFDSETLRHIRAIAPDIKIGQILYFALGDLTELDVDFYTIEKVMLTEQLVEQAHANGREIWVWTVNDRRNMMEVLKFRVDGIITDEPALAQSLVEVDL</sequence>
<feature type="transmembrane region" description="Helical" evidence="1">
    <location>
        <begin position="265"/>
        <end position="287"/>
    </location>
</feature>
<evidence type="ECO:0000259" key="2">
    <source>
        <dbReference type="PROSITE" id="PS51704"/>
    </source>
</evidence>
<dbReference type="Pfam" id="PF03009">
    <property type="entry name" value="GDPD"/>
    <property type="match status" value="1"/>
</dbReference>
<dbReference type="PANTHER" id="PTHR46211">
    <property type="entry name" value="GLYCEROPHOSPHORYL DIESTER PHOSPHODIESTERASE"/>
    <property type="match status" value="1"/>
</dbReference>
<evidence type="ECO:0000256" key="1">
    <source>
        <dbReference type="SAM" id="Phobius"/>
    </source>
</evidence>
<dbReference type="CDD" id="cd08579">
    <property type="entry name" value="GDPD_memb_like"/>
    <property type="match status" value="1"/>
</dbReference>
<dbReference type="SUPFAM" id="SSF51695">
    <property type="entry name" value="PLC-like phosphodiesterases"/>
    <property type="match status" value="1"/>
</dbReference>
<dbReference type="GO" id="GO:0008081">
    <property type="term" value="F:phosphoric diester hydrolase activity"/>
    <property type="evidence" value="ECO:0007669"/>
    <property type="project" value="InterPro"/>
</dbReference>
<dbReference type="Pfam" id="PF10110">
    <property type="entry name" value="GPDPase_memb"/>
    <property type="match status" value="1"/>
</dbReference>
<proteinExistence type="predicted"/>
<dbReference type="EMBL" id="JANIPJ010000014">
    <property type="protein sequence ID" value="MCR2805950.1"/>
    <property type="molecule type" value="Genomic_DNA"/>
</dbReference>
<comment type="caution">
    <text evidence="3">The sequence shown here is derived from an EMBL/GenBank/DDBJ whole genome shotgun (WGS) entry which is preliminary data.</text>
</comment>
<organism evidence="3 4">
    <name type="scientific">Paenibacillus soyae</name>
    <dbReference type="NCBI Taxonomy" id="2969249"/>
    <lineage>
        <taxon>Bacteria</taxon>
        <taxon>Bacillati</taxon>
        <taxon>Bacillota</taxon>
        <taxon>Bacilli</taxon>
        <taxon>Bacillales</taxon>
        <taxon>Paenibacillaceae</taxon>
        <taxon>Paenibacillus</taxon>
    </lineage>
</organism>
<keyword evidence="1" id="KW-0472">Membrane</keyword>
<dbReference type="InterPro" id="IPR018476">
    <property type="entry name" value="GlyceroP-diester-Pdiesterase_M"/>
</dbReference>
<dbReference type="GO" id="GO:0006629">
    <property type="term" value="P:lipid metabolic process"/>
    <property type="evidence" value="ECO:0007669"/>
    <property type="project" value="InterPro"/>
</dbReference>
<feature type="transmembrane region" description="Helical" evidence="1">
    <location>
        <begin position="119"/>
        <end position="138"/>
    </location>
</feature>
<gene>
    <name evidence="3" type="ORF">NQZ67_18870</name>
</gene>
<keyword evidence="4" id="KW-1185">Reference proteome</keyword>
<dbReference type="PANTHER" id="PTHR46211:SF8">
    <property type="entry name" value="PHOSPHODIESTERASE"/>
    <property type="match status" value="1"/>
</dbReference>
<dbReference type="RefSeq" id="WP_257448953.1">
    <property type="nucleotide sequence ID" value="NZ_JANIPJ010000014.1"/>
</dbReference>
<feature type="transmembrane region" description="Helical" evidence="1">
    <location>
        <begin position="215"/>
        <end position="236"/>
    </location>
</feature>
<evidence type="ECO:0000313" key="4">
    <source>
        <dbReference type="Proteomes" id="UP001141950"/>
    </source>
</evidence>
<dbReference type="InterPro" id="IPR017946">
    <property type="entry name" value="PLC-like_Pdiesterase_TIM-brl"/>
</dbReference>
<accession>A0A9X2MT31</accession>
<dbReference type="AlphaFoldDB" id="A0A9X2MT31"/>
<feature type="transmembrane region" description="Helical" evidence="1">
    <location>
        <begin position="169"/>
        <end position="194"/>
    </location>
</feature>
<reference evidence="3" key="1">
    <citation type="submission" date="2022-08" db="EMBL/GenBank/DDBJ databases">
        <title>The genomic sequence of strain Paenibacillus sp. SCIV0701.</title>
        <authorList>
            <person name="Zhao H."/>
        </authorList>
    </citation>
    <scope>NUCLEOTIDE SEQUENCE</scope>
    <source>
        <strain evidence="3">SCIV0701</strain>
    </source>
</reference>
<dbReference type="Proteomes" id="UP001141950">
    <property type="component" value="Unassembled WGS sequence"/>
</dbReference>
<feature type="domain" description="GP-PDE" evidence="2">
    <location>
        <begin position="358"/>
        <end position="586"/>
    </location>
</feature>
<feature type="transmembrane region" description="Helical" evidence="1">
    <location>
        <begin position="21"/>
        <end position="46"/>
    </location>
</feature>
<keyword evidence="1" id="KW-0812">Transmembrane</keyword>
<dbReference type="Gene3D" id="3.20.20.190">
    <property type="entry name" value="Phosphatidylinositol (PI) phosphodiesterase"/>
    <property type="match status" value="1"/>
</dbReference>
<evidence type="ECO:0000313" key="3">
    <source>
        <dbReference type="EMBL" id="MCR2805950.1"/>
    </source>
</evidence>
<feature type="transmembrane region" description="Helical" evidence="1">
    <location>
        <begin position="66"/>
        <end position="92"/>
    </location>
</feature>
<dbReference type="InterPro" id="IPR030395">
    <property type="entry name" value="GP_PDE_dom"/>
</dbReference>
<feature type="transmembrane region" description="Helical" evidence="1">
    <location>
        <begin position="327"/>
        <end position="345"/>
    </location>
</feature>